<comment type="caution">
    <text evidence="5">The sequence shown here is derived from an EMBL/GenBank/DDBJ whole genome shotgun (WGS) entry which is preliminary data.</text>
</comment>
<dbReference type="SUPFAM" id="SSF53448">
    <property type="entry name" value="Nucleotide-diphospho-sugar transferases"/>
    <property type="match status" value="1"/>
</dbReference>
<dbReference type="InterPro" id="IPR025877">
    <property type="entry name" value="MobA-like_NTP_Trfase"/>
</dbReference>
<evidence type="ECO:0000259" key="4">
    <source>
        <dbReference type="Pfam" id="PF12804"/>
    </source>
</evidence>
<dbReference type="PANTHER" id="PTHR43584">
    <property type="entry name" value="NUCLEOTIDYL TRANSFERASE"/>
    <property type="match status" value="1"/>
</dbReference>
<reference evidence="6" key="1">
    <citation type="journal article" date="2019" name="Int. J. Syst. Evol. Microbiol.">
        <title>The Global Catalogue of Microorganisms (GCM) 10K type strain sequencing project: providing services to taxonomists for standard genome sequencing and annotation.</title>
        <authorList>
            <consortium name="The Broad Institute Genomics Platform"/>
            <consortium name="The Broad Institute Genome Sequencing Center for Infectious Disease"/>
            <person name="Wu L."/>
            <person name="Ma J."/>
        </authorList>
    </citation>
    <scope>NUCLEOTIDE SEQUENCE [LARGE SCALE GENOMIC DNA]</scope>
    <source>
        <strain evidence="6">JCM 17190</strain>
    </source>
</reference>
<feature type="domain" description="MobA-like NTP transferase" evidence="4">
    <location>
        <begin position="8"/>
        <end position="111"/>
    </location>
</feature>
<keyword evidence="3" id="KW-0460">Magnesium</keyword>
<evidence type="ECO:0000256" key="2">
    <source>
        <dbReference type="ARBA" id="ARBA00022695"/>
    </source>
</evidence>
<gene>
    <name evidence="5" type="ORF">GCM10022404_06810</name>
</gene>
<sequence>MRDLSADRPKPMIAVAGRPLVDHALDQLAGVERLFANLHYLPAPLHAHLEPRGVETIHEVELLETGGGLKNALGRLDRDAVYTMNTDALWDGALAADVLAQAWDPARMDALLLVVAMDRTVGHLGSGDFSVGADGRLARGGSFVYTGAQIIRTAPVAAQAGAHFSLNAVWERIGAAGRLYGVAYPGRWADVGYPEAISLAEEMVGFHV</sequence>
<evidence type="ECO:0000313" key="5">
    <source>
        <dbReference type="EMBL" id="GAA3858650.1"/>
    </source>
</evidence>
<dbReference type="InterPro" id="IPR029044">
    <property type="entry name" value="Nucleotide-diphossugar_trans"/>
</dbReference>
<proteinExistence type="predicted"/>
<dbReference type="EMBL" id="BAABDF010000003">
    <property type="protein sequence ID" value="GAA3858650.1"/>
    <property type="molecule type" value="Genomic_DNA"/>
</dbReference>
<name>A0ABP7JXK4_9RHOB</name>
<dbReference type="CDD" id="cd06422">
    <property type="entry name" value="NTP_transferase_like_1"/>
    <property type="match status" value="1"/>
</dbReference>
<dbReference type="Gene3D" id="3.90.550.10">
    <property type="entry name" value="Spore Coat Polysaccharide Biosynthesis Protein SpsA, Chain A"/>
    <property type="match status" value="1"/>
</dbReference>
<evidence type="ECO:0000256" key="1">
    <source>
        <dbReference type="ARBA" id="ARBA00022679"/>
    </source>
</evidence>
<keyword evidence="6" id="KW-1185">Reference proteome</keyword>
<dbReference type="Proteomes" id="UP001399917">
    <property type="component" value="Unassembled WGS sequence"/>
</dbReference>
<evidence type="ECO:0000256" key="3">
    <source>
        <dbReference type="ARBA" id="ARBA00022842"/>
    </source>
</evidence>
<dbReference type="RefSeq" id="WP_344843488.1">
    <property type="nucleotide sequence ID" value="NZ_BAABDF010000003.1"/>
</dbReference>
<evidence type="ECO:0000313" key="6">
    <source>
        <dbReference type="Proteomes" id="UP001399917"/>
    </source>
</evidence>
<organism evidence="5 6">
    <name type="scientific">Celeribacter arenosi</name>
    <dbReference type="NCBI Taxonomy" id="792649"/>
    <lineage>
        <taxon>Bacteria</taxon>
        <taxon>Pseudomonadati</taxon>
        <taxon>Pseudomonadota</taxon>
        <taxon>Alphaproteobacteria</taxon>
        <taxon>Rhodobacterales</taxon>
        <taxon>Roseobacteraceae</taxon>
        <taxon>Celeribacter</taxon>
    </lineage>
</organism>
<dbReference type="InterPro" id="IPR050065">
    <property type="entry name" value="GlmU-like"/>
</dbReference>
<accession>A0ABP7JXK4</accession>
<keyword evidence="1" id="KW-0808">Transferase</keyword>
<protein>
    <submittedName>
        <fullName evidence="5">Nucleotidyltransferase family protein</fullName>
    </submittedName>
</protein>
<keyword evidence="2" id="KW-0548">Nucleotidyltransferase</keyword>
<dbReference type="PANTHER" id="PTHR43584:SF8">
    <property type="entry name" value="N-ACETYLMURAMATE ALPHA-1-PHOSPHATE URIDYLYLTRANSFERASE"/>
    <property type="match status" value="1"/>
</dbReference>
<dbReference type="Pfam" id="PF12804">
    <property type="entry name" value="NTP_transf_3"/>
    <property type="match status" value="1"/>
</dbReference>